<dbReference type="AlphaFoldDB" id="F6FID0"/>
<evidence type="ECO:0000313" key="2">
    <source>
        <dbReference type="EMBL" id="AEG72978.1"/>
    </source>
</evidence>
<sequence>MELTTFKAAGILGGTAAASAGAYGAYRLSSLNSSETIRSKLEDHFKGTNTVFLTSDHSEWSKLGTRYNALANKPKSKDGKATLTLDEAKAWCADSVKERFKSFEDDLFKQVKEVCFLNVKTLLEELGKTSLKSTENANHTYWQGAWETYKNDSEKESKGLKIKDADKENDLNGSGATKEKGGPALHAWCTATKDRKMYDAESLLPAFKAWCV</sequence>
<evidence type="ECO:0000256" key="1">
    <source>
        <dbReference type="SAM" id="MobiDB-lite"/>
    </source>
</evidence>
<accession>F6FID0</accession>
<feature type="compositionally biased region" description="Basic and acidic residues" evidence="1">
    <location>
        <begin position="157"/>
        <end position="170"/>
    </location>
</feature>
<feature type="region of interest" description="Disordered" evidence="1">
    <location>
        <begin position="157"/>
        <end position="181"/>
    </location>
</feature>
<dbReference type="HOGENOM" id="CLU_098620_4_0_14"/>
<dbReference type="BioCyc" id="MHAE859194:G1GR7-699-MONOMER"/>
<name>F6FID0_MYCHI</name>
<organism evidence="2 3">
    <name type="scientific">Mycoplasma haemofelis (strain Ohio2)</name>
    <dbReference type="NCBI Taxonomy" id="859194"/>
    <lineage>
        <taxon>Bacteria</taxon>
        <taxon>Bacillati</taxon>
        <taxon>Mycoplasmatota</taxon>
        <taxon>Mollicutes</taxon>
        <taxon>Mycoplasmataceae</taxon>
        <taxon>Mycoplasma</taxon>
    </lineage>
</organism>
<dbReference type="Proteomes" id="UP000007952">
    <property type="component" value="Chromosome"/>
</dbReference>
<evidence type="ECO:0000313" key="3">
    <source>
        <dbReference type="Proteomes" id="UP000007952"/>
    </source>
</evidence>
<reference evidence="2 3" key="1">
    <citation type="journal article" date="2011" name="J. Bacteriol.">
        <title>Complete genome sequences of two hemotropic Mycoplasmas, Mycoplasma haemofelis strain Ohio2 and Mycoplasma suis strain Illinois.</title>
        <authorList>
            <person name="Messick J.B."/>
            <person name="Santos A.P."/>
            <person name="Guimaraes A.M."/>
        </authorList>
    </citation>
    <scope>NUCLEOTIDE SEQUENCE [LARGE SCALE GENOMIC DNA]</scope>
    <source>
        <strain evidence="2 3">Ohio2</strain>
    </source>
</reference>
<dbReference type="STRING" id="859194.MHF_0708"/>
<dbReference type="EMBL" id="CP002808">
    <property type="protein sequence ID" value="AEG72978.1"/>
    <property type="molecule type" value="Genomic_DNA"/>
</dbReference>
<proteinExistence type="predicted"/>
<gene>
    <name evidence="2" type="ordered locus">MHF_0708</name>
</gene>
<protein>
    <submittedName>
        <fullName evidence="2">Uncharacterized protein</fullName>
    </submittedName>
</protein>
<dbReference type="KEGG" id="mhf:MHF_0708"/>
<reference key="2">
    <citation type="submission" date="2011-05" db="EMBL/GenBank/DDBJ databases">
        <title>The Genome of Mycoplasma haemofelis Strain Ohio2, a pathogenic hemoplasma of the cat.</title>
        <authorList>
            <person name="Santos A.P."/>
            <person name="Guimaraes A.M.S."/>
            <person name="SanMiguel P.J."/>
            <person name="Martin S.W."/>
            <person name="Messick J.B."/>
        </authorList>
    </citation>
    <scope>NUCLEOTIDE SEQUENCE</scope>
    <source>
        <strain>Ohio2</strain>
    </source>
</reference>